<proteinExistence type="predicted"/>
<dbReference type="AlphaFoldDB" id="A0A6A4RQP8"/>
<evidence type="ECO:0000313" key="1">
    <source>
        <dbReference type="EMBL" id="KAF0024333.1"/>
    </source>
</evidence>
<dbReference type="Proteomes" id="UP000438429">
    <property type="component" value="Unassembled WGS sequence"/>
</dbReference>
<protein>
    <submittedName>
        <fullName evidence="1">Uncharacterized protein</fullName>
    </submittedName>
</protein>
<evidence type="ECO:0000313" key="2">
    <source>
        <dbReference type="Proteomes" id="UP000438429"/>
    </source>
</evidence>
<accession>A0A6A4RQP8</accession>
<gene>
    <name evidence="1" type="ORF">F2P81_023135</name>
</gene>
<dbReference type="EMBL" id="VEVO01000021">
    <property type="protein sequence ID" value="KAF0024333.1"/>
    <property type="molecule type" value="Genomic_DNA"/>
</dbReference>
<comment type="caution">
    <text evidence="1">The sequence shown here is derived from an EMBL/GenBank/DDBJ whole genome shotgun (WGS) entry which is preliminary data.</text>
</comment>
<name>A0A6A4RQP8_SCOMX</name>
<sequence>MMYSPTASAQTSSGRVAKLQDKIYEDVFVKNIITLPKLGVMFLFVLRFICCNKVDLAQTNTQCAASSP</sequence>
<organism evidence="1 2">
    <name type="scientific">Scophthalmus maximus</name>
    <name type="common">Turbot</name>
    <name type="synonym">Psetta maxima</name>
    <dbReference type="NCBI Taxonomy" id="52904"/>
    <lineage>
        <taxon>Eukaryota</taxon>
        <taxon>Metazoa</taxon>
        <taxon>Chordata</taxon>
        <taxon>Craniata</taxon>
        <taxon>Vertebrata</taxon>
        <taxon>Euteleostomi</taxon>
        <taxon>Actinopterygii</taxon>
        <taxon>Neopterygii</taxon>
        <taxon>Teleostei</taxon>
        <taxon>Neoteleostei</taxon>
        <taxon>Acanthomorphata</taxon>
        <taxon>Carangaria</taxon>
        <taxon>Pleuronectiformes</taxon>
        <taxon>Pleuronectoidei</taxon>
        <taxon>Scophthalmidae</taxon>
        <taxon>Scophthalmus</taxon>
    </lineage>
</organism>
<reference evidence="1 2" key="1">
    <citation type="submission" date="2019-06" db="EMBL/GenBank/DDBJ databases">
        <title>Draft genomes of female and male turbot (Scophthalmus maximus).</title>
        <authorList>
            <person name="Xu H."/>
            <person name="Xu X.-W."/>
            <person name="Shao C."/>
            <person name="Chen S."/>
        </authorList>
    </citation>
    <scope>NUCLEOTIDE SEQUENCE [LARGE SCALE GENOMIC DNA]</scope>
    <source>
        <strain evidence="1">Ysfricsl-2016a</strain>
        <tissue evidence="1">Blood</tissue>
    </source>
</reference>